<evidence type="ECO:0000256" key="4">
    <source>
        <dbReference type="PIRSR" id="PIRSR000149-2"/>
    </source>
</evidence>
<gene>
    <name evidence="10" type="primary">gap</name>
    <name evidence="10" type="ORF">COV53_00490</name>
</gene>
<evidence type="ECO:0000313" key="10">
    <source>
        <dbReference type="EMBL" id="PIR08905.1"/>
    </source>
</evidence>
<protein>
    <recommendedName>
        <fullName evidence="8">Glyceraldehyde-3-phosphate dehydrogenase</fullName>
        <ecNumber evidence="8">1.2.1.-</ecNumber>
    </recommendedName>
</protein>
<feature type="binding site" evidence="4">
    <location>
        <position position="184"/>
    </location>
    <ligand>
        <name>D-glyceraldehyde 3-phosphate</name>
        <dbReference type="ChEBI" id="CHEBI:59776"/>
    </ligand>
</feature>
<evidence type="ECO:0000256" key="7">
    <source>
        <dbReference type="RuleBase" id="RU000397"/>
    </source>
</evidence>
<feature type="domain" description="Glyceraldehyde 3-phosphate dehydrogenase NAD(P) binding" evidence="9">
    <location>
        <begin position="5"/>
        <end position="154"/>
    </location>
</feature>
<feature type="binding site" evidence="5">
    <location>
        <position position="122"/>
    </location>
    <ligand>
        <name>NAD(+)</name>
        <dbReference type="ChEBI" id="CHEBI:57540"/>
    </ligand>
</feature>
<comment type="caution">
    <text evidence="10">The sequence shown here is derived from an EMBL/GenBank/DDBJ whole genome shotgun (WGS) entry which is preliminary data.</text>
</comment>
<dbReference type="FunFam" id="3.30.360.10:FF:000002">
    <property type="entry name" value="Glyceraldehyde-3-phosphate dehydrogenase"/>
    <property type="match status" value="1"/>
</dbReference>
<dbReference type="PROSITE" id="PS00071">
    <property type="entry name" value="GAPDH"/>
    <property type="match status" value="1"/>
</dbReference>
<feature type="binding site" evidence="5">
    <location>
        <begin position="14"/>
        <end position="15"/>
    </location>
    <ligand>
        <name>NAD(+)</name>
        <dbReference type="ChEBI" id="CHEBI:57540"/>
    </ligand>
</feature>
<keyword evidence="5" id="KW-0520">NAD</keyword>
<feature type="site" description="Activates thiol group during catalysis" evidence="6">
    <location>
        <position position="181"/>
    </location>
</feature>
<evidence type="ECO:0000259" key="9">
    <source>
        <dbReference type="SMART" id="SM00846"/>
    </source>
</evidence>
<dbReference type="SUPFAM" id="SSF51735">
    <property type="entry name" value="NAD(P)-binding Rossmann-fold domains"/>
    <property type="match status" value="1"/>
</dbReference>
<evidence type="ECO:0000313" key="11">
    <source>
        <dbReference type="Proteomes" id="UP000230707"/>
    </source>
</evidence>
<feature type="binding site" evidence="5">
    <location>
        <position position="317"/>
    </location>
    <ligand>
        <name>NAD(+)</name>
        <dbReference type="ChEBI" id="CHEBI:57540"/>
    </ligand>
</feature>
<dbReference type="FunFam" id="3.40.50.720:FF:000001">
    <property type="entry name" value="Glyceraldehyde-3-phosphate dehydrogenase"/>
    <property type="match status" value="1"/>
</dbReference>
<dbReference type="PRINTS" id="PR00078">
    <property type="entry name" value="G3PDHDRGNASE"/>
</dbReference>
<dbReference type="GO" id="GO:0051287">
    <property type="term" value="F:NAD binding"/>
    <property type="evidence" value="ECO:0007669"/>
    <property type="project" value="InterPro"/>
</dbReference>
<feature type="binding site" evidence="4">
    <location>
        <begin position="153"/>
        <end position="155"/>
    </location>
    <ligand>
        <name>D-glyceraldehyde 3-phosphate</name>
        <dbReference type="ChEBI" id="CHEBI:59776"/>
    </ligand>
</feature>
<evidence type="ECO:0000256" key="2">
    <source>
        <dbReference type="ARBA" id="ARBA00023002"/>
    </source>
</evidence>
<dbReference type="SMART" id="SM00846">
    <property type="entry name" value="Gp_dh_N"/>
    <property type="match status" value="1"/>
</dbReference>
<dbReference type="CDD" id="cd18126">
    <property type="entry name" value="GAPDH_I_C"/>
    <property type="match status" value="1"/>
</dbReference>
<dbReference type="PANTHER" id="PTHR43148">
    <property type="entry name" value="GLYCERALDEHYDE-3-PHOSPHATE DEHYDROGENASE 2"/>
    <property type="match status" value="1"/>
</dbReference>
<accession>A0A2H0NL22</accession>
<feature type="binding site" evidence="4">
    <location>
        <position position="236"/>
    </location>
    <ligand>
        <name>D-glyceraldehyde 3-phosphate</name>
        <dbReference type="ChEBI" id="CHEBI:59776"/>
    </ligand>
</feature>
<dbReference type="Pfam" id="PF00044">
    <property type="entry name" value="Gp_dh_N"/>
    <property type="match status" value="1"/>
</dbReference>
<dbReference type="Proteomes" id="UP000230707">
    <property type="component" value="Unassembled WGS sequence"/>
</dbReference>
<evidence type="ECO:0000256" key="3">
    <source>
        <dbReference type="PIRSR" id="PIRSR000149-1"/>
    </source>
</evidence>
<dbReference type="AlphaFoldDB" id="A0A2H0NL22"/>
<name>A0A2H0NL22_9BACT</name>
<dbReference type="GO" id="GO:0006006">
    <property type="term" value="P:glucose metabolic process"/>
    <property type="evidence" value="ECO:0007669"/>
    <property type="project" value="InterPro"/>
</dbReference>
<dbReference type="Pfam" id="PF02800">
    <property type="entry name" value="Gp_dh_C"/>
    <property type="match status" value="1"/>
</dbReference>
<evidence type="ECO:0000256" key="5">
    <source>
        <dbReference type="PIRSR" id="PIRSR000149-3"/>
    </source>
</evidence>
<sequence length="339" mass="37698">MNNTINVGINGFGRIGRLATRIILDNPFLRLTAINSRAQVSSHAYLLKYDSTYGTIKNDINAKDNFLYIDSAKINVFNFDNPDSIPWNKAEVDIVIDATGKFRTSSDLISHLKTGPKYVILSSPAKDNTKTFVYGVNNHAFDPKKDKIISNSSCTTNCLSTTLKVIHDNFNVLNGFMTTVHAVTDSQNLLDNSHKKEVRLRRSSFLSMIPSATGSANDINKLFPELSGKINCQAIRIPLPTVSMIILTVNLKKSATAEEINDSYKKASNKNLKNILAVSHDELVSKDFTGSPYSSIIDLHLTKTQGNMANIYSWYDNEWGYTSRLVDMVEYIGKKAGII</sequence>
<dbReference type="GO" id="GO:0050661">
    <property type="term" value="F:NADP binding"/>
    <property type="evidence" value="ECO:0007669"/>
    <property type="project" value="InterPro"/>
</dbReference>
<dbReference type="Gene3D" id="3.30.360.10">
    <property type="entry name" value="Dihydrodipicolinate Reductase, domain 2"/>
    <property type="match status" value="1"/>
</dbReference>
<feature type="binding site" evidence="4">
    <location>
        <begin position="213"/>
        <end position="214"/>
    </location>
    <ligand>
        <name>D-glyceraldehyde 3-phosphate</name>
        <dbReference type="ChEBI" id="CHEBI:59776"/>
    </ligand>
</feature>
<evidence type="ECO:0000256" key="1">
    <source>
        <dbReference type="ARBA" id="ARBA00007406"/>
    </source>
</evidence>
<evidence type="ECO:0000256" key="8">
    <source>
        <dbReference type="RuleBase" id="RU361160"/>
    </source>
</evidence>
<dbReference type="CDD" id="cd05214">
    <property type="entry name" value="GAPDH_I_N"/>
    <property type="match status" value="1"/>
</dbReference>
<dbReference type="InterPro" id="IPR020828">
    <property type="entry name" value="GlycerAld_3-P_DH_NAD(P)-bd"/>
</dbReference>
<dbReference type="NCBIfam" id="TIGR01534">
    <property type="entry name" value="GAPDH-I"/>
    <property type="match status" value="1"/>
</dbReference>
<dbReference type="PIRSF" id="PIRSF000149">
    <property type="entry name" value="GAP_DH"/>
    <property type="match status" value="1"/>
</dbReference>
<dbReference type="Gene3D" id="3.40.50.720">
    <property type="entry name" value="NAD(P)-binding Rossmann-like Domain"/>
    <property type="match status" value="1"/>
</dbReference>
<evidence type="ECO:0000256" key="6">
    <source>
        <dbReference type="PIRSR" id="PIRSR000149-4"/>
    </source>
</evidence>
<dbReference type="SUPFAM" id="SSF55347">
    <property type="entry name" value="Glyceraldehyde-3-phosphate dehydrogenase-like, C-terminal domain"/>
    <property type="match status" value="1"/>
</dbReference>
<dbReference type="InterPro" id="IPR020830">
    <property type="entry name" value="GlycerAld_3-P_DH_AS"/>
</dbReference>
<dbReference type="InterPro" id="IPR006424">
    <property type="entry name" value="Glyceraldehyde-3-P_DH_1"/>
</dbReference>
<dbReference type="InterPro" id="IPR020831">
    <property type="entry name" value="GlycerAld/Erythrose_P_DH"/>
</dbReference>
<organism evidence="10 11">
    <name type="scientific">Candidatus Gottesmanbacteria bacterium CG11_big_fil_rev_8_21_14_0_20_37_11</name>
    <dbReference type="NCBI Taxonomy" id="1974575"/>
    <lineage>
        <taxon>Bacteria</taxon>
        <taxon>Candidatus Gottesmaniibacteriota</taxon>
    </lineage>
</organism>
<feature type="active site" description="Nucleophile" evidence="3">
    <location>
        <position position="154"/>
    </location>
</feature>
<keyword evidence="5" id="KW-0547">Nucleotide-binding</keyword>
<keyword evidence="2 8" id="KW-0560">Oxidoreductase</keyword>
<dbReference type="InterPro" id="IPR020829">
    <property type="entry name" value="GlycerAld_3-P_DH_cat"/>
</dbReference>
<dbReference type="GO" id="GO:0016620">
    <property type="term" value="F:oxidoreductase activity, acting on the aldehyde or oxo group of donors, NAD or NADP as acceptor"/>
    <property type="evidence" value="ECO:0007669"/>
    <property type="project" value="InterPro"/>
</dbReference>
<reference evidence="10 11" key="1">
    <citation type="submission" date="2017-09" db="EMBL/GenBank/DDBJ databases">
        <title>Depth-based differentiation of microbial function through sediment-hosted aquifers and enrichment of novel symbionts in the deep terrestrial subsurface.</title>
        <authorList>
            <person name="Probst A.J."/>
            <person name="Ladd B."/>
            <person name="Jarett J.K."/>
            <person name="Geller-Mcgrath D.E."/>
            <person name="Sieber C.M."/>
            <person name="Emerson J.B."/>
            <person name="Anantharaman K."/>
            <person name="Thomas B.C."/>
            <person name="Malmstrom R."/>
            <person name="Stieglmeier M."/>
            <person name="Klingl A."/>
            <person name="Woyke T."/>
            <person name="Ryan C.M."/>
            <person name="Banfield J.F."/>
        </authorList>
    </citation>
    <scope>NUCLEOTIDE SEQUENCE [LARGE SCALE GENOMIC DNA]</scope>
    <source>
        <strain evidence="10">CG11_big_fil_rev_8_21_14_0_20_37_11</strain>
    </source>
</reference>
<dbReference type="EMBL" id="PCWS01000013">
    <property type="protein sequence ID" value="PIR08905.1"/>
    <property type="molecule type" value="Genomic_DNA"/>
</dbReference>
<dbReference type="EC" id="1.2.1.-" evidence="8"/>
<proteinExistence type="inferred from homology"/>
<dbReference type="InterPro" id="IPR036291">
    <property type="entry name" value="NAD(P)-bd_dom_sf"/>
</dbReference>
<comment type="similarity">
    <text evidence="1 7">Belongs to the glyceraldehyde-3-phosphate dehydrogenase family.</text>
</comment>